<dbReference type="InterPro" id="IPR001640">
    <property type="entry name" value="Lgt"/>
</dbReference>
<dbReference type="UniPathway" id="UPA00664"/>
<comment type="catalytic activity">
    <reaction evidence="7">
        <text>L-cysteinyl-[prolipoprotein] + a 1,2-diacyl-sn-glycero-3-phospho-(1'-sn-glycerol) = an S-1,2-diacyl-sn-glyceryl-L-cysteinyl-[prolipoprotein] + sn-glycerol 1-phosphate + H(+)</text>
        <dbReference type="Rhea" id="RHEA:56712"/>
        <dbReference type="Rhea" id="RHEA-COMP:14679"/>
        <dbReference type="Rhea" id="RHEA-COMP:14680"/>
        <dbReference type="ChEBI" id="CHEBI:15378"/>
        <dbReference type="ChEBI" id="CHEBI:29950"/>
        <dbReference type="ChEBI" id="CHEBI:57685"/>
        <dbReference type="ChEBI" id="CHEBI:64716"/>
        <dbReference type="ChEBI" id="CHEBI:140658"/>
        <dbReference type="EC" id="2.5.1.145"/>
    </reaction>
</comment>
<feature type="transmembrane region" description="Helical" evidence="7">
    <location>
        <begin position="214"/>
        <end position="232"/>
    </location>
</feature>
<evidence type="ECO:0000256" key="4">
    <source>
        <dbReference type="ARBA" id="ARBA00022692"/>
    </source>
</evidence>
<comment type="pathway">
    <text evidence="7">Protein modification; lipoprotein biosynthesis (diacylglyceryl transfer).</text>
</comment>
<feature type="transmembrane region" description="Helical" evidence="7">
    <location>
        <begin position="183"/>
        <end position="202"/>
    </location>
</feature>
<evidence type="ECO:0000256" key="5">
    <source>
        <dbReference type="ARBA" id="ARBA00022989"/>
    </source>
</evidence>
<dbReference type="NCBIfam" id="TIGR00544">
    <property type="entry name" value="lgt"/>
    <property type="match status" value="1"/>
</dbReference>
<evidence type="ECO:0000313" key="8">
    <source>
        <dbReference type="EMBL" id="SHE85964.1"/>
    </source>
</evidence>
<comment type="function">
    <text evidence="7">Catalyzes the transfer of the diacylglyceryl group from phosphatidylglycerol to the sulfhydryl group of the N-terminal cysteine of a prolipoprotein, the first step in the formation of mature lipoproteins.</text>
</comment>
<keyword evidence="4 7" id="KW-0812">Transmembrane</keyword>
<dbReference type="OrthoDB" id="871140at2"/>
<proteinExistence type="inferred from homology"/>
<reference evidence="8 9" key="1">
    <citation type="submission" date="2016-11" db="EMBL/GenBank/DDBJ databases">
        <authorList>
            <person name="Jaros S."/>
            <person name="Januszkiewicz K."/>
            <person name="Wedrychowicz H."/>
        </authorList>
    </citation>
    <scope>NUCLEOTIDE SEQUENCE [LARGE SCALE GENOMIC DNA]</scope>
    <source>
        <strain evidence="8 9">DSM 25661</strain>
    </source>
</reference>
<dbReference type="Proteomes" id="UP000184462">
    <property type="component" value="Unassembled WGS sequence"/>
</dbReference>
<feature type="transmembrane region" description="Helical" evidence="7">
    <location>
        <begin position="97"/>
        <end position="121"/>
    </location>
</feature>
<keyword evidence="6 7" id="KW-0472">Membrane</keyword>
<dbReference type="GO" id="GO:0042158">
    <property type="term" value="P:lipoprotein biosynthetic process"/>
    <property type="evidence" value="ECO:0007669"/>
    <property type="project" value="UniProtKB-UniRule"/>
</dbReference>
<keyword evidence="9" id="KW-1185">Reference proteome</keyword>
<evidence type="ECO:0000256" key="2">
    <source>
        <dbReference type="ARBA" id="ARBA00022475"/>
    </source>
</evidence>
<evidence type="ECO:0000313" key="9">
    <source>
        <dbReference type="Proteomes" id="UP000184462"/>
    </source>
</evidence>
<dbReference type="STRING" id="1155689.SAMN05444278_1075"/>
<dbReference type="EMBL" id="FQTW01000007">
    <property type="protein sequence ID" value="SHE85964.1"/>
    <property type="molecule type" value="Genomic_DNA"/>
</dbReference>
<evidence type="ECO:0000256" key="6">
    <source>
        <dbReference type="ARBA" id="ARBA00023136"/>
    </source>
</evidence>
<dbReference type="AlphaFoldDB" id="A0A1M4WXI6"/>
<feature type="transmembrane region" description="Helical" evidence="7">
    <location>
        <begin position="133"/>
        <end position="154"/>
    </location>
</feature>
<dbReference type="HAMAP" id="MF_01147">
    <property type="entry name" value="Lgt"/>
    <property type="match status" value="1"/>
</dbReference>
<keyword evidence="2 7" id="KW-1003">Cell membrane</keyword>
<dbReference type="PANTHER" id="PTHR30589">
    <property type="entry name" value="PROLIPOPROTEIN DIACYLGLYCERYL TRANSFERASE"/>
    <property type="match status" value="1"/>
</dbReference>
<feature type="transmembrane region" description="Helical" evidence="7">
    <location>
        <begin position="20"/>
        <end position="38"/>
    </location>
</feature>
<name>A0A1M4WXI6_9FLAO</name>
<dbReference type="Pfam" id="PF01790">
    <property type="entry name" value="LGT"/>
    <property type="match status" value="1"/>
</dbReference>
<accession>A0A1M4WXI6</accession>
<keyword evidence="5 7" id="KW-1133">Transmembrane helix</keyword>
<evidence type="ECO:0000256" key="3">
    <source>
        <dbReference type="ARBA" id="ARBA00022679"/>
    </source>
</evidence>
<dbReference type="RefSeq" id="WP_073193279.1">
    <property type="nucleotide sequence ID" value="NZ_FQTW01000007.1"/>
</dbReference>
<comment type="similarity">
    <text evidence="1 7">Belongs to the Lgt family.</text>
</comment>
<sequence>MIHAITWDPSLGIDLGFFTIRYYSLMFLIAFSLGWYIMKHIYQKEGIDIKYLDSLFMYTVIATLLGARLGHVIFYQPELITQDPLSILLPFQFVPEIQFTGFQGLASHGATIGIAIAMYLYSKKVIHKHIAWILDRVILPISIGGMFVRIGNFLNSEIIGEPTNSSFGVIFKKLGEDFPRHPAQLYEAAGYLILFGLLWFLFHNTKLKAKKGFLFGLFFTLMWSIRFVVEFVKEPQVPERADWLINTGQILSLPMLGIGIVIMIIANKQSNK</sequence>
<dbReference type="PANTHER" id="PTHR30589:SF0">
    <property type="entry name" value="PHOSPHATIDYLGLYCEROL--PROLIPOPROTEIN DIACYLGLYCERYL TRANSFERASE"/>
    <property type="match status" value="1"/>
</dbReference>
<feature type="binding site" evidence="7">
    <location>
        <position position="149"/>
    </location>
    <ligand>
        <name>a 1,2-diacyl-sn-glycero-3-phospho-(1'-sn-glycerol)</name>
        <dbReference type="ChEBI" id="CHEBI:64716"/>
    </ligand>
</feature>
<evidence type="ECO:0000256" key="1">
    <source>
        <dbReference type="ARBA" id="ARBA00007150"/>
    </source>
</evidence>
<gene>
    <name evidence="7" type="primary">lgt</name>
    <name evidence="8" type="ORF">SAMN05444278_1075</name>
</gene>
<keyword evidence="8" id="KW-0449">Lipoprotein</keyword>
<protein>
    <recommendedName>
        <fullName evidence="7">Phosphatidylglycerol--prolipoprotein diacylglyceryl transferase</fullName>
        <ecNumber evidence="7">2.5.1.145</ecNumber>
    </recommendedName>
</protein>
<feature type="transmembrane region" description="Helical" evidence="7">
    <location>
        <begin position="58"/>
        <end position="77"/>
    </location>
</feature>
<dbReference type="EC" id="2.5.1.145" evidence="7"/>
<feature type="transmembrane region" description="Helical" evidence="7">
    <location>
        <begin position="244"/>
        <end position="266"/>
    </location>
</feature>
<comment type="subcellular location">
    <subcellularLocation>
        <location evidence="7">Cell membrane</location>
        <topology evidence="7">Multi-pass membrane protein</topology>
    </subcellularLocation>
</comment>
<keyword evidence="3 7" id="KW-0808">Transferase</keyword>
<evidence type="ECO:0000256" key="7">
    <source>
        <dbReference type="HAMAP-Rule" id="MF_01147"/>
    </source>
</evidence>
<dbReference type="GO" id="GO:0008961">
    <property type="term" value="F:phosphatidylglycerol-prolipoprotein diacylglyceryl transferase activity"/>
    <property type="evidence" value="ECO:0007669"/>
    <property type="project" value="UniProtKB-UniRule"/>
</dbReference>
<organism evidence="8 9">
    <name type="scientific">Psychroflexus salarius</name>
    <dbReference type="NCBI Taxonomy" id="1155689"/>
    <lineage>
        <taxon>Bacteria</taxon>
        <taxon>Pseudomonadati</taxon>
        <taxon>Bacteroidota</taxon>
        <taxon>Flavobacteriia</taxon>
        <taxon>Flavobacteriales</taxon>
        <taxon>Flavobacteriaceae</taxon>
        <taxon>Psychroflexus</taxon>
    </lineage>
</organism>
<dbReference type="GO" id="GO:0005886">
    <property type="term" value="C:plasma membrane"/>
    <property type="evidence" value="ECO:0007669"/>
    <property type="project" value="UniProtKB-SubCell"/>
</dbReference>